<keyword evidence="1" id="KW-0812">Transmembrane</keyword>
<organism evidence="2 3">
    <name type="scientific">Ceratodon purpureus</name>
    <name type="common">Fire moss</name>
    <name type="synonym">Dicranum purpureum</name>
    <dbReference type="NCBI Taxonomy" id="3225"/>
    <lineage>
        <taxon>Eukaryota</taxon>
        <taxon>Viridiplantae</taxon>
        <taxon>Streptophyta</taxon>
        <taxon>Embryophyta</taxon>
        <taxon>Bryophyta</taxon>
        <taxon>Bryophytina</taxon>
        <taxon>Bryopsida</taxon>
        <taxon>Dicranidae</taxon>
        <taxon>Pseudoditrichales</taxon>
        <taxon>Ditrichaceae</taxon>
        <taxon>Ceratodon</taxon>
    </lineage>
</organism>
<protein>
    <submittedName>
        <fullName evidence="2">Uncharacterized protein</fullName>
    </submittedName>
</protein>
<proteinExistence type="predicted"/>
<keyword evidence="1" id="KW-0472">Membrane</keyword>
<comment type="caution">
    <text evidence="2">The sequence shown here is derived from an EMBL/GenBank/DDBJ whole genome shotgun (WGS) entry which is preliminary data.</text>
</comment>
<evidence type="ECO:0000313" key="3">
    <source>
        <dbReference type="Proteomes" id="UP000822688"/>
    </source>
</evidence>
<name>A0A8T0J895_CERPU</name>
<reference evidence="2" key="1">
    <citation type="submission" date="2020-06" db="EMBL/GenBank/DDBJ databases">
        <title>WGS assembly of Ceratodon purpureus strain R40.</title>
        <authorList>
            <person name="Carey S.B."/>
            <person name="Jenkins J."/>
            <person name="Shu S."/>
            <person name="Lovell J.T."/>
            <person name="Sreedasyam A."/>
            <person name="Maumus F."/>
            <person name="Tiley G.P."/>
            <person name="Fernandez-Pozo N."/>
            <person name="Barry K."/>
            <person name="Chen C."/>
            <person name="Wang M."/>
            <person name="Lipzen A."/>
            <person name="Daum C."/>
            <person name="Saski C.A."/>
            <person name="Payton A.C."/>
            <person name="Mcbreen J.C."/>
            <person name="Conrad R.E."/>
            <person name="Kollar L.M."/>
            <person name="Olsson S."/>
            <person name="Huttunen S."/>
            <person name="Landis J.B."/>
            <person name="Wickett N.J."/>
            <person name="Johnson M.G."/>
            <person name="Rensing S.A."/>
            <person name="Grimwood J."/>
            <person name="Schmutz J."/>
            <person name="Mcdaniel S.F."/>
        </authorList>
    </citation>
    <scope>NUCLEOTIDE SEQUENCE</scope>
    <source>
        <strain evidence="2">R40</strain>
    </source>
</reference>
<keyword evidence="1" id="KW-1133">Transmembrane helix</keyword>
<evidence type="ECO:0000313" key="2">
    <source>
        <dbReference type="EMBL" id="KAG0591466.1"/>
    </source>
</evidence>
<dbReference type="Proteomes" id="UP000822688">
    <property type="component" value="Chromosome 1"/>
</dbReference>
<dbReference type="AlphaFoldDB" id="A0A8T0J895"/>
<evidence type="ECO:0000256" key="1">
    <source>
        <dbReference type="SAM" id="Phobius"/>
    </source>
</evidence>
<gene>
    <name evidence="2" type="ORF">KC19_1G178300</name>
</gene>
<accession>A0A8T0J895</accession>
<feature type="transmembrane region" description="Helical" evidence="1">
    <location>
        <begin position="77"/>
        <end position="95"/>
    </location>
</feature>
<keyword evidence="3" id="KW-1185">Reference proteome</keyword>
<dbReference type="EMBL" id="CM026421">
    <property type="protein sequence ID" value="KAG0591466.1"/>
    <property type="molecule type" value="Genomic_DNA"/>
</dbReference>
<sequence>MNLEQEYHSGSLHNNYPCLFMGPGNSFSPSKAHNPDCSFIRGIMALWGGGEDHTDCFCPGLWEIPEAVARKFRERKLMIAAATFCFVVLMFRNFGHLFPH</sequence>